<protein>
    <submittedName>
        <fullName evidence="2">NAD-dependent epimerase/dehydratase family protein</fullName>
    </submittedName>
</protein>
<feature type="domain" description="NAD-dependent epimerase/dehydratase" evidence="1">
    <location>
        <begin position="19"/>
        <end position="214"/>
    </location>
</feature>
<name>A0A437J4V7_9SPHN</name>
<dbReference type="EMBL" id="RZUL01000005">
    <property type="protein sequence ID" value="RVT39778.1"/>
    <property type="molecule type" value="Genomic_DNA"/>
</dbReference>
<dbReference type="PANTHER" id="PTHR48079">
    <property type="entry name" value="PROTEIN YEEZ"/>
    <property type="match status" value="1"/>
</dbReference>
<dbReference type="Proteomes" id="UP000282977">
    <property type="component" value="Unassembled WGS sequence"/>
</dbReference>
<dbReference type="PANTHER" id="PTHR48079:SF6">
    <property type="entry name" value="NAD(P)-BINDING DOMAIN-CONTAINING PROTEIN-RELATED"/>
    <property type="match status" value="1"/>
</dbReference>
<evidence type="ECO:0000313" key="2">
    <source>
        <dbReference type="EMBL" id="RVT39778.1"/>
    </source>
</evidence>
<organism evidence="2 3">
    <name type="scientific">Sphingobium algorifonticola</name>
    <dbReference type="NCBI Taxonomy" id="2008318"/>
    <lineage>
        <taxon>Bacteria</taxon>
        <taxon>Pseudomonadati</taxon>
        <taxon>Pseudomonadota</taxon>
        <taxon>Alphaproteobacteria</taxon>
        <taxon>Sphingomonadales</taxon>
        <taxon>Sphingomonadaceae</taxon>
        <taxon>Sphingobium</taxon>
    </lineage>
</organism>
<dbReference type="SUPFAM" id="SSF51735">
    <property type="entry name" value="NAD(P)-binding Rossmann-fold domains"/>
    <property type="match status" value="1"/>
</dbReference>
<sequence length="324" mass="34870">MRYRRIATMTSSQTHVVFGAGALGLEIARQLAESGATVRIATRSGTATVPGVEPVKADLADPDSAIAAASGTDVIYFCAAPPYQHWVRSFEALQEGAIAAAQRSGAVLVAAENLYGYGRAGALTEKLPLDARTRKGAVRARMSHRLFDAHAGGDIRAVSGRASDFFGPTVRQSALGDRFWPDLLASKPVNWFGDPDARHSFTYLPDFAAALITLGGAPAAWGRAWHVPCPETRTVREIATHAAALAGLAPPRFRRTPRFMLRLVGLAVPAAGEMVEMEYAFAEDFVVGQDDWNRQFNESATDWESALAATVKDWRLKLSDISAT</sequence>
<dbReference type="GO" id="GO:0004029">
    <property type="term" value="F:aldehyde dehydrogenase (NAD+) activity"/>
    <property type="evidence" value="ECO:0007669"/>
    <property type="project" value="TreeGrafter"/>
</dbReference>
<dbReference type="GO" id="GO:0005737">
    <property type="term" value="C:cytoplasm"/>
    <property type="evidence" value="ECO:0007669"/>
    <property type="project" value="TreeGrafter"/>
</dbReference>
<reference evidence="2 3" key="1">
    <citation type="submission" date="2019-01" db="EMBL/GenBank/DDBJ databases">
        <authorList>
            <person name="Chen W.-M."/>
        </authorList>
    </citation>
    <scope>NUCLEOTIDE SEQUENCE [LARGE SCALE GENOMIC DNA]</scope>
    <source>
        <strain evidence="2 3">TLA-22</strain>
    </source>
</reference>
<dbReference type="InterPro" id="IPR051783">
    <property type="entry name" value="NAD(P)-dependent_oxidoreduct"/>
</dbReference>
<dbReference type="AlphaFoldDB" id="A0A437J4V7"/>
<keyword evidence="3" id="KW-1185">Reference proteome</keyword>
<dbReference type="Pfam" id="PF01370">
    <property type="entry name" value="Epimerase"/>
    <property type="match status" value="1"/>
</dbReference>
<dbReference type="InterPro" id="IPR001509">
    <property type="entry name" value="Epimerase_deHydtase"/>
</dbReference>
<dbReference type="Gene3D" id="3.40.50.720">
    <property type="entry name" value="NAD(P)-binding Rossmann-like Domain"/>
    <property type="match status" value="1"/>
</dbReference>
<evidence type="ECO:0000313" key="3">
    <source>
        <dbReference type="Proteomes" id="UP000282977"/>
    </source>
</evidence>
<comment type="caution">
    <text evidence="2">The sequence shown here is derived from an EMBL/GenBank/DDBJ whole genome shotgun (WGS) entry which is preliminary data.</text>
</comment>
<dbReference type="InterPro" id="IPR036291">
    <property type="entry name" value="NAD(P)-bd_dom_sf"/>
</dbReference>
<gene>
    <name evidence="2" type="ORF">ENE74_13570</name>
</gene>
<accession>A0A437J4V7</accession>
<dbReference type="OrthoDB" id="7170465at2"/>
<proteinExistence type="predicted"/>
<evidence type="ECO:0000259" key="1">
    <source>
        <dbReference type="Pfam" id="PF01370"/>
    </source>
</evidence>